<gene>
    <name evidence="3" type="ORF">C4B68_36490</name>
</gene>
<dbReference type="SMART" id="SM00065">
    <property type="entry name" value="GAF"/>
    <property type="match status" value="1"/>
</dbReference>
<dbReference type="CDD" id="cd00130">
    <property type="entry name" value="PAS"/>
    <property type="match status" value="1"/>
</dbReference>
<evidence type="ECO:0000313" key="4">
    <source>
        <dbReference type="Proteomes" id="UP000238413"/>
    </source>
</evidence>
<dbReference type="Pfam" id="PF13581">
    <property type="entry name" value="HATPase_c_2"/>
    <property type="match status" value="1"/>
</dbReference>
<organism evidence="3 4">
    <name type="scientific">Streptomyces dengpaensis</name>
    <dbReference type="NCBI Taxonomy" id="2049881"/>
    <lineage>
        <taxon>Bacteria</taxon>
        <taxon>Bacillati</taxon>
        <taxon>Actinomycetota</taxon>
        <taxon>Actinomycetes</taxon>
        <taxon>Kitasatosporales</taxon>
        <taxon>Streptomycetaceae</taxon>
        <taxon>Streptomyces</taxon>
    </lineage>
</organism>
<dbReference type="Gene3D" id="3.30.450.40">
    <property type="match status" value="1"/>
</dbReference>
<dbReference type="InterPro" id="IPR013656">
    <property type="entry name" value="PAS_4"/>
</dbReference>
<evidence type="ECO:0000259" key="2">
    <source>
        <dbReference type="PROSITE" id="PS50112"/>
    </source>
</evidence>
<dbReference type="Proteomes" id="UP000238413">
    <property type="component" value="Chromosome"/>
</dbReference>
<dbReference type="PANTHER" id="PTHR43156:SF2">
    <property type="entry name" value="STAGE II SPORULATION PROTEIN E"/>
    <property type="match status" value="1"/>
</dbReference>
<dbReference type="RefSeq" id="WP_099506739.1">
    <property type="nucleotide sequence ID" value="NZ_CP026652.1"/>
</dbReference>
<dbReference type="CDD" id="cd16936">
    <property type="entry name" value="HATPase_RsbW-like"/>
    <property type="match status" value="1"/>
</dbReference>
<accession>A0ABM6T0C8</accession>
<dbReference type="EMBL" id="CP026652">
    <property type="protein sequence ID" value="AVH60383.1"/>
    <property type="molecule type" value="Genomic_DNA"/>
</dbReference>
<dbReference type="InterPro" id="IPR003018">
    <property type="entry name" value="GAF"/>
</dbReference>
<dbReference type="Gene3D" id="3.30.565.10">
    <property type="entry name" value="Histidine kinase-like ATPase, C-terminal domain"/>
    <property type="match status" value="1"/>
</dbReference>
<dbReference type="SMART" id="SM00331">
    <property type="entry name" value="PP2C_SIG"/>
    <property type="match status" value="1"/>
</dbReference>
<dbReference type="InterPro" id="IPR029016">
    <property type="entry name" value="GAF-like_dom_sf"/>
</dbReference>
<dbReference type="InterPro" id="IPR052016">
    <property type="entry name" value="Bact_Sigma-Reg"/>
</dbReference>
<proteinExistence type="predicted"/>
<dbReference type="Pfam" id="PF08448">
    <property type="entry name" value="PAS_4"/>
    <property type="match status" value="1"/>
</dbReference>
<dbReference type="SUPFAM" id="SSF55781">
    <property type="entry name" value="GAF domain-like"/>
    <property type="match status" value="1"/>
</dbReference>
<reference evidence="3 4" key="1">
    <citation type="submission" date="2018-02" db="EMBL/GenBank/DDBJ databases">
        <title>Complete genome sequence of Streptomyces dengpaensis, the producer of angucyclines.</title>
        <authorList>
            <person name="Yumei L."/>
        </authorList>
    </citation>
    <scope>NUCLEOTIDE SEQUENCE [LARGE SCALE GENOMIC DNA]</scope>
    <source>
        <strain evidence="3 4">XZHG99</strain>
    </source>
</reference>
<dbReference type="Pfam" id="PF00989">
    <property type="entry name" value="PAS"/>
    <property type="match status" value="1"/>
</dbReference>
<dbReference type="PANTHER" id="PTHR43156">
    <property type="entry name" value="STAGE II SPORULATION PROTEIN E-RELATED"/>
    <property type="match status" value="1"/>
</dbReference>
<dbReference type="Pfam" id="PF07228">
    <property type="entry name" value="SpoIIE"/>
    <property type="match status" value="1"/>
</dbReference>
<dbReference type="InterPro" id="IPR013767">
    <property type="entry name" value="PAS_fold"/>
</dbReference>
<keyword evidence="4" id="KW-1185">Reference proteome</keyword>
<dbReference type="InterPro" id="IPR000014">
    <property type="entry name" value="PAS"/>
</dbReference>
<feature type="domain" description="PAS" evidence="2">
    <location>
        <begin position="22"/>
        <end position="50"/>
    </location>
</feature>
<dbReference type="InterPro" id="IPR003594">
    <property type="entry name" value="HATPase_dom"/>
</dbReference>
<dbReference type="SUPFAM" id="SSF81606">
    <property type="entry name" value="PP2C-like"/>
    <property type="match status" value="1"/>
</dbReference>
<dbReference type="Gene3D" id="3.30.450.20">
    <property type="entry name" value="PAS domain"/>
    <property type="match status" value="2"/>
</dbReference>
<keyword evidence="1" id="KW-0378">Hydrolase</keyword>
<evidence type="ECO:0000256" key="1">
    <source>
        <dbReference type="ARBA" id="ARBA00022801"/>
    </source>
</evidence>
<dbReference type="InterPro" id="IPR001932">
    <property type="entry name" value="PPM-type_phosphatase-like_dom"/>
</dbReference>
<dbReference type="InterPro" id="IPR036890">
    <property type="entry name" value="HATPase_C_sf"/>
</dbReference>
<dbReference type="SMART" id="SM00091">
    <property type="entry name" value="PAS"/>
    <property type="match status" value="2"/>
</dbReference>
<dbReference type="SUPFAM" id="SSF55874">
    <property type="entry name" value="ATPase domain of HSP90 chaperone/DNA topoisomerase II/histidine kinase"/>
    <property type="match status" value="1"/>
</dbReference>
<name>A0ABM6T0C8_9ACTN</name>
<dbReference type="InterPro" id="IPR035965">
    <property type="entry name" value="PAS-like_dom_sf"/>
</dbReference>
<dbReference type="InterPro" id="IPR036457">
    <property type="entry name" value="PPM-type-like_dom_sf"/>
</dbReference>
<protein>
    <submittedName>
        <fullName evidence="3">PAS domain S-box protein</fullName>
    </submittedName>
</protein>
<dbReference type="NCBIfam" id="TIGR00229">
    <property type="entry name" value="sensory_box"/>
    <property type="match status" value="1"/>
</dbReference>
<dbReference type="SUPFAM" id="SSF55785">
    <property type="entry name" value="PYP-like sensor domain (PAS domain)"/>
    <property type="match status" value="2"/>
</dbReference>
<sequence>MRGSTPGAGERVLSFAGFATAVLDDEGTVLFWSQAATELVGWTAEEVCGRPVRVLLADASPSEWPAAREAGVPAGGRVLLRHRSGGSVEVTFEVLRSEHSAECLVLIAPTAQVTDREQGANLLCTLLAQDRIGISVHDVDLTVVRTNIASEKFGGSALPPGSRLADVMSPQDAETAETTLRRVLETGVPLTGRGVCMPAPHTPPGHWTSLSAFRLDDAEGAPTGVVAMFTDTPAQQRALRELDLLHEAATRIGGSLDVVGAAQDLADVVVSALGDLAWVNLANAVFEGDEPPRFIGGRKPYLRRAAVASRTGPWPAALLQVGESAPPLPYSAALRDVQHGRTVILDRAKAAAALSHPGQSRQFIPERGHSGLWAPLFARGLVLGSVTVWRTEQPDPFDEEDAELVAEIASRAALSVDNARRYTREHRSVLALQQSLLPPPTTDSLAAETAGYYLPAGGGADISGDWYDVIPLPSFRVAMVVGDVFGHGLYATATMGRLRTAVRTLTDLELDPTELLTHLDDLVQQLVGEAETGSTVGATCLYVLYNPVSRRCGVASAGHPPPVVVRPDGTVEVIDVSPGPPLGVGGMPFETTVIDLEPGSVLALYTDGLIERDDVDGGLMWLKESLAVLCRPDRALSDTGRALLPGLGDPPPRDDIALLLARTRAVPADNVASWEFAAEPEVVATARQAAAEQLAAWGLEEVAFTTELVVSELVTNAVRYAGGPIGLRLIRENVLVCEVTDPSNTQPRLRRARWTDEGGRGLFLVAQLTNRWGSRYGPHGKTIWAEQSLVPDAIDFAALM</sequence>
<dbReference type="Gene3D" id="3.60.40.10">
    <property type="entry name" value="PPM-type phosphatase domain"/>
    <property type="match status" value="1"/>
</dbReference>
<dbReference type="PROSITE" id="PS50112">
    <property type="entry name" value="PAS"/>
    <property type="match status" value="1"/>
</dbReference>
<evidence type="ECO:0000313" key="3">
    <source>
        <dbReference type="EMBL" id="AVH60383.1"/>
    </source>
</evidence>